<sequence>MRKHGGYWMLKTLRMLGYHIVDFDDETFKKEFVFNINGWNVAATNKMPCPEDTEIFANKKMREGWALFNIIEN</sequence>
<name>A0A2I1E1R2_9GLOM</name>
<dbReference type="AlphaFoldDB" id="A0A2I1E1R2"/>
<reference evidence="1 2" key="1">
    <citation type="submission" date="2016-04" db="EMBL/GenBank/DDBJ databases">
        <title>Genome analyses suggest a sexual origin of heterokaryosis in a supposedly ancient asexual fungus.</title>
        <authorList>
            <person name="Ropars J."/>
            <person name="Sedzielewska K."/>
            <person name="Noel J."/>
            <person name="Charron P."/>
            <person name="Farinelli L."/>
            <person name="Marton T."/>
            <person name="Kruger M."/>
            <person name="Pelin A."/>
            <person name="Brachmann A."/>
            <person name="Corradi N."/>
        </authorList>
    </citation>
    <scope>NUCLEOTIDE SEQUENCE [LARGE SCALE GENOMIC DNA]</scope>
    <source>
        <strain evidence="1 2">C2</strain>
    </source>
</reference>
<evidence type="ECO:0000313" key="1">
    <source>
        <dbReference type="EMBL" id="PKK66105.1"/>
    </source>
</evidence>
<proteinExistence type="predicted"/>
<dbReference type="EMBL" id="LLXL01001144">
    <property type="protein sequence ID" value="PKK66105.1"/>
    <property type="molecule type" value="Genomic_DNA"/>
</dbReference>
<dbReference type="VEuPathDB" id="FungiDB:FUN_015402"/>
<dbReference type="OrthoDB" id="10494587at2759"/>
<comment type="caution">
    <text evidence="1">The sequence shown here is derived from an EMBL/GenBank/DDBJ whole genome shotgun (WGS) entry which is preliminary data.</text>
</comment>
<protein>
    <submittedName>
        <fullName evidence="1">Uncharacterized protein</fullName>
    </submittedName>
</protein>
<evidence type="ECO:0000313" key="2">
    <source>
        <dbReference type="Proteomes" id="UP000233469"/>
    </source>
</evidence>
<dbReference type="Proteomes" id="UP000233469">
    <property type="component" value="Unassembled WGS sequence"/>
</dbReference>
<accession>A0A2I1E1R2</accession>
<organism evidence="1 2">
    <name type="scientific">Rhizophagus irregularis</name>
    <dbReference type="NCBI Taxonomy" id="588596"/>
    <lineage>
        <taxon>Eukaryota</taxon>
        <taxon>Fungi</taxon>
        <taxon>Fungi incertae sedis</taxon>
        <taxon>Mucoromycota</taxon>
        <taxon>Glomeromycotina</taxon>
        <taxon>Glomeromycetes</taxon>
        <taxon>Glomerales</taxon>
        <taxon>Glomeraceae</taxon>
        <taxon>Rhizophagus</taxon>
    </lineage>
</organism>
<gene>
    <name evidence="1" type="ORF">RhiirC2_785232</name>
</gene>
<reference evidence="1 2" key="2">
    <citation type="submission" date="2017-10" db="EMBL/GenBank/DDBJ databases">
        <title>Extensive intraspecific genome diversity in a model arbuscular mycorrhizal fungus.</title>
        <authorList>
            <person name="Chen E.C.H."/>
            <person name="Morin E."/>
            <person name="Baudet D."/>
            <person name="Noel J."/>
            <person name="Ndikumana S."/>
            <person name="Charron P."/>
            <person name="St-Onge C."/>
            <person name="Giorgi J."/>
            <person name="Grigoriev I.V."/>
            <person name="Roux C."/>
            <person name="Martin F.M."/>
            <person name="Corradi N."/>
        </authorList>
    </citation>
    <scope>NUCLEOTIDE SEQUENCE [LARGE SCALE GENOMIC DNA]</scope>
    <source>
        <strain evidence="1 2">C2</strain>
    </source>
</reference>